<sequence>MKGHFNRPAPARNFGLFDYQDYLAKQGLFWQFQVDELELIDQGTQLLPLPSQIRLHILNRIKLDYPGHWLSLHQKLMWNQDSEIYQAWRPGLAQLGILHFFAISGYHIYFIQSRLKSLFYRMGAPKILIDTCIFFFILFYAFLIGWPFGVQRILALMLFKLLKNSFNLPFTNLDGLSVITIVQLIFNPNILFNLSFVLSYFMTIILMLYQPVAKQKKRPFQVQFELSLLCLLFSWPLMVQMNFSFNPMQLITVLSVSFLFDRVIMPLMMGTSLILLFLPSLSPLLTSLDHLLASQIMLGSWDDLLNWSQIWTGTMELTSFLLLYLFAFLAMFFLTRSKKALATMMVLIYFIIFWLVPICRAYDRLTIIDVGQGDALCYQSAWNQETWLIDTGGRYLFDPEKKGKIDNQHANRVLIPALRALGVKQINGLILTHPDIDHVGNFIALGQTIPIDQVYISEYTFQSSFFDQVRQVQNTLKINKINILVPGSLLQVNDKIQIASLSLDLSLKDPDLSNDSSLLCLIQMKYASFLNLGDLSLARESALIKQLPQWSANIIKLGHHGSKTSSSELLLNHFRPELAFISAGANNHYGHPHIEVLERLQAQQISYLNTGYLGAIQYIDEDGGWVRQVQHLEKKD</sequence>
<dbReference type="InterPro" id="IPR004797">
    <property type="entry name" value="Competence_ComEC/Rec2"/>
</dbReference>
<evidence type="ECO:0000256" key="1">
    <source>
        <dbReference type="ARBA" id="ARBA00004651"/>
    </source>
</evidence>
<evidence type="ECO:0000256" key="6">
    <source>
        <dbReference type="SAM" id="Phobius"/>
    </source>
</evidence>
<accession>E4KNF4</accession>
<evidence type="ECO:0000313" key="9">
    <source>
        <dbReference type="EMBL" id="EFR31478.1"/>
    </source>
</evidence>
<feature type="domain" description="Metallo-beta-lactamase" evidence="7">
    <location>
        <begin position="386"/>
        <end position="582"/>
    </location>
</feature>
<feature type="transmembrane region" description="Helical" evidence="6">
    <location>
        <begin position="220"/>
        <end position="237"/>
    </location>
</feature>
<evidence type="ECO:0000256" key="2">
    <source>
        <dbReference type="ARBA" id="ARBA00022475"/>
    </source>
</evidence>
<feature type="transmembrane region" description="Helical" evidence="6">
    <location>
        <begin position="190"/>
        <end position="208"/>
    </location>
</feature>
<dbReference type="Proteomes" id="UP000005990">
    <property type="component" value="Unassembled WGS sequence"/>
</dbReference>
<dbReference type="Pfam" id="PF03772">
    <property type="entry name" value="Competence"/>
    <property type="match status" value="1"/>
</dbReference>
<name>E4KNF4_9LACT</name>
<keyword evidence="4 6" id="KW-1133">Transmembrane helix</keyword>
<feature type="transmembrane region" description="Helical" evidence="6">
    <location>
        <begin position="341"/>
        <end position="358"/>
    </location>
</feature>
<dbReference type="Gene3D" id="3.60.15.10">
    <property type="entry name" value="Ribonuclease Z/Hydroxyacylglutathione hydrolase-like"/>
    <property type="match status" value="1"/>
</dbReference>
<dbReference type="InterPro" id="IPR035681">
    <property type="entry name" value="ComA-like_MBL"/>
</dbReference>
<dbReference type="AlphaFoldDB" id="E4KNF4"/>
<dbReference type="InterPro" id="IPR004477">
    <property type="entry name" value="ComEC_N"/>
</dbReference>
<dbReference type="GO" id="GO:0030420">
    <property type="term" value="P:establishment of competence for transformation"/>
    <property type="evidence" value="ECO:0007669"/>
    <property type="project" value="InterPro"/>
</dbReference>
<dbReference type="RefSeq" id="WP_006418012.1">
    <property type="nucleotide sequence ID" value="NZ_AENN01000011.1"/>
</dbReference>
<keyword evidence="3 6" id="KW-0812">Transmembrane</keyword>
<protein>
    <submittedName>
        <fullName evidence="9">Putative DNA internalization competence protein ComEC/Rec2-like protein</fullName>
    </submittedName>
</protein>
<evidence type="ECO:0000256" key="5">
    <source>
        <dbReference type="ARBA" id="ARBA00023136"/>
    </source>
</evidence>
<dbReference type="eggNOG" id="COG2333">
    <property type="taxonomic scope" value="Bacteria"/>
</dbReference>
<dbReference type="InterPro" id="IPR052159">
    <property type="entry name" value="Competence_DNA_uptake"/>
</dbReference>
<dbReference type="eggNOG" id="COG0658">
    <property type="taxonomic scope" value="Bacteria"/>
</dbReference>
<keyword evidence="2" id="KW-1003">Cell membrane</keyword>
<dbReference type="PANTHER" id="PTHR30619">
    <property type="entry name" value="DNA INTERNALIZATION/COMPETENCE PROTEIN COMEC/REC2"/>
    <property type="match status" value="1"/>
</dbReference>
<organism evidence="9 10">
    <name type="scientific">Eremococcus coleocola ACS-139-V-Col8</name>
    <dbReference type="NCBI Taxonomy" id="908337"/>
    <lineage>
        <taxon>Bacteria</taxon>
        <taxon>Bacillati</taxon>
        <taxon>Bacillota</taxon>
        <taxon>Bacilli</taxon>
        <taxon>Lactobacillales</taxon>
        <taxon>Aerococcaceae</taxon>
        <taxon>Eremococcus</taxon>
    </lineage>
</organism>
<feature type="transmembrane region" description="Helical" evidence="6">
    <location>
        <begin position="92"/>
        <end position="111"/>
    </location>
</feature>
<evidence type="ECO:0000259" key="7">
    <source>
        <dbReference type="Pfam" id="PF00753"/>
    </source>
</evidence>
<dbReference type="NCBIfam" id="TIGR00360">
    <property type="entry name" value="ComEC_N-term"/>
    <property type="match status" value="1"/>
</dbReference>
<dbReference type="EMBL" id="AENN01000011">
    <property type="protein sequence ID" value="EFR31478.1"/>
    <property type="molecule type" value="Genomic_DNA"/>
</dbReference>
<dbReference type="NCBIfam" id="TIGR00361">
    <property type="entry name" value="ComEC_Rec2"/>
    <property type="match status" value="1"/>
</dbReference>
<proteinExistence type="predicted"/>
<feature type="domain" description="ComEC/Rec2-related protein" evidence="8">
    <location>
        <begin position="76"/>
        <end position="335"/>
    </location>
</feature>
<comment type="caution">
    <text evidence="9">The sequence shown here is derived from an EMBL/GenBank/DDBJ whole genome shotgun (WGS) entry which is preliminary data.</text>
</comment>
<feature type="transmembrane region" description="Helical" evidence="6">
    <location>
        <begin position="132"/>
        <end position="159"/>
    </location>
</feature>
<feature type="transmembrane region" description="Helical" evidence="6">
    <location>
        <begin position="317"/>
        <end position="334"/>
    </location>
</feature>
<keyword evidence="10" id="KW-1185">Reference proteome</keyword>
<dbReference type="CDD" id="cd07731">
    <property type="entry name" value="ComA-like_MBL-fold"/>
    <property type="match status" value="1"/>
</dbReference>
<dbReference type="STRING" id="908337.HMPREF9257_0316"/>
<evidence type="ECO:0000259" key="8">
    <source>
        <dbReference type="Pfam" id="PF03772"/>
    </source>
</evidence>
<gene>
    <name evidence="9" type="ORF">HMPREF9257_0316</name>
</gene>
<dbReference type="Pfam" id="PF00753">
    <property type="entry name" value="Lactamase_B"/>
    <property type="match status" value="1"/>
</dbReference>
<evidence type="ECO:0000256" key="3">
    <source>
        <dbReference type="ARBA" id="ARBA00022692"/>
    </source>
</evidence>
<dbReference type="PANTHER" id="PTHR30619:SF7">
    <property type="entry name" value="BETA-LACTAMASE DOMAIN PROTEIN"/>
    <property type="match status" value="1"/>
</dbReference>
<reference evidence="9 10" key="1">
    <citation type="submission" date="2010-10" db="EMBL/GenBank/DDBJ databases">
        <authorList>
            <person name="Durkin A.S."/>
            <person name="Madupu R."/>
            <person name="Torralba M."/>
            <person name="Gillis M."/>
            <person name="Methe B."/>
            <person name="Sutton G."/>
            <person name="Nelson K.E."/>
        </authorList>
    </citation>
    <scope>NUCLEOTIDE SEQUENCE [LARGE SCALE GENOMIC DNA]</scope>
    <source>
        <strain evidence="9 10">ACS-139-V-Col8</strain>
    </source>
</reference>
<dbReference type="GO" id="GO:0005886">
    <property type="term" value="C:plasma membrane"/>
    <property type="evidence" value="ECO:0007669"/>
    <property type="project" value="UniProtKB-SubCell"/>
</dbReference>
<dbReference type="InterPro" id="IPR036866">
    <property type="entry name" value="RibonucZ/Hydroxyglut_hydro"/>
</dbReference>
<evidence type="ECO:0000313" key="10">
    <source>
        <dbReference type="Proteomes" id="UP000005990"/>
    </source>
</evidence>
<evidence type="ECO:0000256" key="4">
    <source>
        <dbReference type="ARBA" id="ARBA00022989"/>
    </source>
</evidence>
<keyword evidence="5 6" id="KW-0472">Membrane</keyword>
<comment type="subcellular location">
    <subcellularLocation>
        <location evidence="1">Cell membrane</location>
        <topology evidence="1">Multi-pass membrane protein</topology>
    </subcellularLocation>
</comment>
<dbReference type="InterPro" id="IPR001279">
    <property type="entry name" value="Metallo-B-lactamas"/>
</dbReference>
<dbReference type="SUPFAM" id="SSF56281">
    <property type="entry name" value="Metallo-hydrolase/oxidoreductase"/>
    <property type="match status" value="1"/>
</dbReference>